<keyword evidence="2" id="KW-0812">Transmembrane</keyword>
<feature type="compositionally biased region" description="Low complexity" evidence="1">
    <location>
        <begin position="170"/>
        <end position="190"/>
    </location>
</feature>
<dbReference type="Proteomes" id="UP001596547">
    <property type="component" value="Unassembled WGS sequence"/>
</dbReference>
<organism evidence="3 4">
    <name type="scientific">Halomarina halobia</name>
    <dbReference type="NCBI Taxonomy" id="3033386"/>
    <lineage>
        <taxon>Archaea</taxon>
        <taxon>Methanobacteriati</taxon>
        <taxon>Methanobacteriota</taxon>
        <taxon>Stenosarchaea group</taxon>
        <taxon>Halobacteria</taxon>
        <taxon>Halobacteriales</taxon>
        <taxon>Natronomonadaceae</taxon>
        <taxon>Halomarina</taxon>
    </lineage>
</organism>
<sequence>MNEGSEANQKRGRARSRRALALALLVVVAVAPAVASAAEPHRYSGTVTYPGGEEVPGKIVTATHDGTVVATDITDGRGEYAFDVPRRAVDGNGSAVTISVEDRSRTVEWRSGGRTTVNFVLGGPNRTETPTPEPTPEPTPNRTETPTPSPTPTPTPNRTATPTPEPTPTESPQETATATATETATETPRPTESEPAEGTETTTEEGSGGEATGGNAGNETSEAGARIEPRTPEPETRGSGPGFTLGGGALAVVAAALFALRRR</sequence>
<feature type="region of interest" description="Disordered" evidence="1">
    <location>
        <begin position="111"/>
        <end position="247"/>
    </location>
</feature>
<evidence type="ECO:0000256" key="1">
    <source>
        <dbReference type="SAM" id="MobiDB-lite"/>
    </source>
</evidence>
<dbReference type="RefSeq" id="WP_276303665.1">
    <property type="nucleotide sequence ID" value="NZ_CP119992.1"/>
</dbReference>
<keyword evidence="2" id="KW-0472">Membrane</keyword>
<accession>A0ABD6AAQ8</accession>
<evidence type="ECO:0000313" key="4">
    <source>
        <dbReference type="Proteomes" id="UP001596547"/>
    </source>
</evidence>
<gene>
    <name evidence="3" type="ORF">ACFQPE_09760</name>
</gene>
<keyword evidence="2" id="KW-1133">Transmembrane helix</keyword>
<protein>
    <recommendedName>
        <fullName evidence="5">PGF-CTERM sorting domain-containing protein</fullName>
    </recommendedName>
</protein>
<feature type="compositionally biased region" description="Basic and acidic residues" evidence="1">
    <location>
        <begin position="225"/>
        <end position="236"/>
    </location>
</feature>
<dbReference type="EMBL" id="JBHTBF010000002">
    <property type="protein sequence ID" value="MFC7317079.1"/>
    <property type="molecule type" value="Genomic_DNA"/>
</dbReference>
<evidence type="ECO:0000313" key="3">
    <source>
        <dbReference type="EMBL" id="MFC7317079.1"/>
    </source>
</evidence>
<reference evidence="3 4" key="1">
    <citation type="journal article" date="2019" name="Int. J. Syst. Evol. Microbiol.">
        <title>The Global Catalogue of Microorganisms (GCM) 10K type strain sequencing project: providing services to taxonomists for standard genome sequencing and annotation.</title>
        <authorList>
            <consortium name="The Broad Institute Genomics Platform"/>
            <consortium name="The Broad Institute Genome Sequencing Center for Infectious Disease"/>
            <person name="Wu L."/>
            <person name="Ma J."/>
        </authorList>
    </citation>
    <scope>NUCLEOTIDE SEQUENCE [LARGE SCALE GENOMIC DNA]</scope>
    <source>
        <strain evidence="3 4">PSR21</strain>
    </source>
</reference>
<evidence type="ECO:0000256" key="2">
    <source>
        <dbReference type="SAM" id="Phobius"/>
    </source>
</evidence>
<evidence type="ECO:0008006" key="5">
    <source>
        <dbReference type="Google" id="ProtNLM"/>
    </source>
</evidence>
<feature type="compositionally biased region" description="Low complexity" evidence="1">
    <location>
        <begin position="196"/>
        <end position="205"/>
    </location>
</feature>
<name>A0ABD6AAQ8_9EURY</name>
<keyword evidence="4" id="KW-1185">Reference proteome</keyword>
<dbReference type="GeneID" id="79316267"/>
<feature type="transmembrane region" description="Helical" evidence="2">
    <location>
        <begin position="242"/>
        <end position="260"/>
    </location>
</feature>
<dbReference type="AlphaFoldDB" id="A0ABD6AAQ8"/>
<proteinExistence type="predicted"/>
<feature type="compositionally biased region" description="Gly residues" evidence="1">
    <location>
        <begin position="206"/>
        <end position="216"/>
    </location>
</feature>
<comment type="caution">
    <text evidence="3">The sequence shown here is derived from an EMBL/GenBank/DDBJ whole genome shotgun (WGS) entry which is preliminary data.</text>
</comment>